<organism evidence="1 2">
    <name type="scientific">Ramlibacter aurantiacus</name>
    <dbReference type="NCBI Taxonomy" id="2801330"/>
    <lineage>
        <taxon>Bacteria</taxon>
        <taxon>Pseudomonadati</taxon>
        <taxon>Pseudomonadota</taxon>
        <taxon>Betaproteobacteria</taxon>
        <taxon>Burkholderiales</taxon>
        <taxon>Comamonadaceae</taxon>
        <taxon>Ramlibacter</taxon>
    </lineage>
</organism>
<proteinExistence type="predicted"/>
<comment type="caution">
    <text evidence="1">The sequence shown here is derived from an EMBL/GenBank/DDBJ whole genome shotgun (WGS) entry which is preliminary data.</text>
</comment>
<protein>
    <submittedName>
        <fullName evidence="1">General secretion pathway protein C</fullName>
    </submittedName>
</protein>
<dbReference type="Proteomes" id="UP000613011">
    <property type="component" value="Unassembled WGS sequence"/>
</dbReference>
<accession>A0A936ZXP5</accession>
<evidence type="ECO:0000313" key="1">
    <source>
        <dbReference type="EMBL" id="MBL0422399.1"/>
    </source>
</evidence>
<evidence type="ECO:0000313" key="2">
    <source>
        <dbReference type="Proteomes" id="UP000613011"/>
    </source>
</evidence>
<sequence length="57" mass="6446">MRAEVSCPLLFEGNQFEGFSKRIFVVDRDYDPTPHARQIGDLGGDSAADYEVKIQKK</sequence>
<dbReference type="EMBL" id="JAEQNA010000008">
    <property type="protein sequence ID" value="MBL0422399.1"/>
    <property type="molecule type" value="Genomic_DNA"/>
</dbReference>
<keyword evidence="2" id="KW-1185">Reference proteome</keyword>
<gene>
    <name evidence="1" type="ORF">JI739_18770</name>
</gene>
<dbReference type="AlphaFoldDB" id="A0A936ZXP5"/>
<name>A0A936ZXP5_9BURK</name>
<reference evidence="1" key="1">
    <citation type="submission" date="2021-01" db="EMBL/GenBank/DDBJ databases">
        <title>Ramlibacter sp. strain AW1 16S ribosomal RNA gene Genome sequencing and assembly.</title>
        <authorList>
            <person name="Kang M."/>
        </authorList>
    </citation>
    <scope>NUCLEOTIDE SEQUENCE</scope>
    <source>
        <strain evidence="1">AW1</strain>
    </source>
</reference>